<name>A0AAC9L999_9PSEU</name>
<dbReference type="InterPro" id="IPR026449">
    <property type="entry name" value="GRASP_SAV_5884"/>
</dbReference>
<dbReference type="KEGG" id="acad:UA74_07370"/>
<dbReference type="NCBIfam" id="TIGR04187">
    <property type="entry name" value="GRASP_SAV_5884"/>
    <property type="match status" value="1"/>
</dbReference>
<evidence type="ECO:0000313" key="3">
    <source>
        <dbReference type="Proteomes" id="UP000185511"/>
    </source>
</evidence>
<evidence type="ECO:0000313" key="2">
    <source>
        <dbReference type="EMBL" id="APU13543.1"/>
    </source>
</evidence>
<dbReference type="GO" id="GO:0005737">
    <property type="term" value="C:cytoplasm"/>
    <property type="evidence" value="ECO:0007669"/>
    <property type="project" value="TreeGrafter"/>
</dbReference>
<proteinExistence type="predicted"/>
<dbReference type="Proteomes" id="UP000185511">
    <property type="component" value="Chromosome"/>
</dbReference>
<dbReference type="Gene3D" id="3.30.470.20">
    <property type="entry name" value="ATP-grasp fold, B domain"/>
    <property type="match status" value="1"/>
</dbReference>
<organism evidence="2 3">
    <name type="scientific">Actinoalloteichus fjordicus</name>
    <dbReference type="NCBI Taxonomy" id="1612552"/>
    <lineage>
        <taxon>Bacteria</taxon>
        <taxon>Bacillati</taxon>
        <taxon>Actinomycetota</taxon>
        <taxon>Actinomycetes</taxon>
        <taxon>Pseudonocardiales</taxon>
        <taxon>Pseudonocardiaceae</taxon>
        <taxon>Actinoalloteichus</taxon>
    </lineage>
</organism>
<dbReference type="GO" id="GO:0009432">
    <property type="term" value="P:SOS response"/>
    <property type="evidence" value="ECO:0007669"/>
    <property type="project" value="TreeGrafter"/>
</dbReference>
<dbReference type="GO" id="GO:0018169">
    <property type="term" value="F:ribosomal S6-glutamic acid ligase activity"/>
    <property type="evidence" value="ECO:0007669"/>
    <property type="project" value="TreeGrafter"/>
</dbReference>
<reference evidence="3" key="1">
    <citation type="submission" date="2016-06" db="EMBL/GenBank/DDBJ databases">
        <title>Complete genome sequence of Actinoalloteichus fjordicus DSM 46855 (=ADI127-17), type strain of the new species Actinoalloteichus fjordicus.</title>
        <authorList>
            <person name="Ruckert C."/>
            <person name="Nouioui I."/>
            <person name="Willmese J."/>
            <person name="van Wezel G."/>
            <person name="Klenk H.-P."/>
            <person name="Kalinowski J."/>
            <person name="Zotchev S.B."/>
        </authorList>
    </citation>
    <scope>NUCLEOTIDE SEQUENCE [LARGE SCALE GENOMIC DNA]</scope>
    <source>
        <strain evidence="3">ADI127-7</strain>
    </source>
</reference>
<dbReference type="SUPFAM" id="SSF56059">
    <property type="entry name" value="Glutathione synthetase ATP-binding domain-like"/>
    <property type="match status" value="1"/>
</dbReference>
<evidence type="ECO:0000259" key="1">
    <source>
        <dbReference type="Pfam" id="PF21068"/>
    </source>
</evidence>
<dbReference type="Pfam" id="PF21068">
    <property type="entry name" value="ATPgraspMvdD"/>
    <property type="match status" value="1"/>
</dbReference>
<dbReference type="PANTHER" id="PTHR21621:SF0">
    <property type="entry name" value="BETA-CITRYLGLUTAMATE SYNTHASE B-RELATED"/>
    <property type="match status" value="1"/>
</dbReference>
<dbReference type="InterPro" id="IPR048936">
    <property type="entry name" value="MvdD-like_ATPgrasp"/>
</dbReference>
<dbReference type="PANTHER" id="PTHR21621">
    <property type="entry name" value="RIBOSOMAL PROTEIN S6 MODIFICATION PROTEIN"/>
    <property type="match status" value="1"/>
</dbReference>
<sequence length="315" mass="34696">MVISREFDVTVDLVLRELDRRRELAFRFDLADFPESLSLDARLVDGRWDGRLRTGGGVCDLDAVRGVWYRKPSRFAPHKGMTDTEQQWAVVESRMGFGGLLAALPCRWINHPHRNAVAGVKPGQLVVAAALGLTVPESLVTNDPIEAREFVAAQPDGAVYKSFHGGTGTESGRMTALYTTPVNAAEITDGVQRAAHLFQARVPKAFEVRVTVVGDRLFAVRIDVDSEIGRQDWRADHAGHTYTVITPPGDVTTRIHELMQHFDLIFGALDFVVTPADEWVFLEINPNGQWGWLHTALGLPIPSALADALTMGDPP</sequence>
<gene>
    <name evidence="2" type="ORF">UA74_07370</name>
</gene>
<accession>A0AAC9L999</accession>
<keyword evidence="3" id="KW-1185">Reference proteome</keyword>
<dbReference type="RefSeq" id="WP_083683004.1">
    <property type="nucleotide sequence ID" value="NZ_CP016076.1"/>
</dbReference>
<dbReference type="EMBL" id="CP016076">
    <property type="protein sequence ID" value="APU13543.1"/>
    <property type="molecule type" value="Genomic_DNA"/>
</dbReference>
<protein>
    <submittedName>
        <fullName evidence="2">ATP-grasp ribosomal peptide maturase</fullName>
    </submittedName>
</protein>
<dbReference type="AlphaFoldDB" id="A0AAC9L999"/>
<feature type="domain" description="MvdD-like pre-ATP grasp" evidence="1">
    <location>
        <begin position="9"/>
        <end position="113"/>
    </location>
</feature>